<name>A0A9P9IZH0_9HYPO</name>
<dbReference type="NCBIfam" id="NF041278">
    <property type="entry name" value="CmcJ_NvfI_EfuI"/>
    <property type="match status" value="1"/>
</dbReference>
<comment type="caution">
    <text evidence="2">The sequence shown here is derived from an EMBL/GenBank/DDBJ whole genome shotgun (WGS) entry which is preliminary data.</text>
</comment>
<gene>
    <name evidence="2" type="ORF">EDB81DRAFT_843206</name>
</gene>
<proteinExistence type="inferred from homology"/>
<dbReference type="PANTHER" id="PTHR34598:SF3">
    <property type="entry name" value="OXIDOREDUCTASE AN1597"/>
    <property type="match status" value="1"/>
</dbReference>
<keyword evidence="3" id="KW-1185">Reference proteome</keyword>
<evidence type="ECO:0008006" key="4">
    <source>
        <dbReference type="Google" id="ProtNLM"/>
    </source>
</evidence>
<reference evidence="2" key="1">
    <citation type="journal article" date="2021" name="Nat. Commun.">
        <title>Genetic determinants of endophytism in the Arabidopsis root mycobiome.</title>
        <authorList>
            <person name="Mesny F."/>
            <person name="Miyauchi S."/>
            <person name="Thiergart T."/>
            <person name="Pickel B."/>
            <person name="Atanasova L."/>
            <person name="Karlsson M."/>
            <person name="Huettel B."/>
            <person name="Barry K.W."/>
            <person name="Haridas S."/>
            <person name="Chen C."/>
            <person name="Bauer D."/>
            <person name="Andreopoulos W."/>
            <person name="Pangilinan J."/>
            <person name="LaButti K."/>
            <person name="Riley R."/>
            <person name="Lipzen A."/>
            <person name="Clum A."/>
            <person name="Drula E."/>
            <person name="Henrissat B."/>
            <person name="Kohler A."/>
            <person name="Grigoriev I.V."/>
            <person name="Martin F.M."/>
            <person name="Hacquard S."/>
        </authorList>
    </citation>
    <scope>NUCLEOTIDE SEQUENCE</scope>
    <source>
        <strain evidence="2">MPI-CAGE-AT-0147</strain>
    </source>
</reference>
<dbReference type="InterPro" id="IPR044053">
    <property type="entry name" value="AsaB-like"/>
</dbReference>
<organism evidence="2 3">
    <name type="scientific">Dactylonectria macrodidyma</name>
    <dbReference type="NCBI Taxonomy" id="307937"/>
    <lineage>
        <taxon>Eukaryota</taxon>
        <taxon>Fungi</taxon>
        <taxon>Dikarya</taxon>
        <taxon>Ascomycota</taxon>
        <taxon>Pezizomycotina</taxon>
        <taxon>Sordariomycetes</taxon>
        <taxon>Hypocreomycetidae</taxon>
        <taxon>Hypocreales</taxon>
        <taxon>Nectriaceae</taxon>
        <taxon>Dactylonectria</taxon>
    </lineage>
</organism>
<dbReference type="Proteomes" id="UP000738349">
    <property type="component" value="Unassembled WGS sequence"/>
</dbReference>
<dbReference type="OrthoDB" id="412788at2759"/>
<protein>
    <recommendedName>
        <fullName evidence="4">Methyltransferase</fullName>
    </recommendedName>
</protein>
<evidence type="ECO:0000313" key="2">
    <source>
        <dbReference type="EMBL" id="KAH7141624.1"/>
    </source>
</evidence>
<dbReference type="PANTHER" id="PTHR34598">
    <property type="entry name" value="BLL6449 PROTEIN"/>
    <property type="match status" value="1"/>
</dbReference>
<dbReference type="GO" id="GO:0016491">
    <property type="term" value="F:oxidoreductase activity"/>
    <property type="evidence" value="ECO:0007669"/>
    <property type="project" value="InterPro"/>
</dbReference>
<evidence type="ECO:0000256" key="1">
    <source>
        <dbReference type="ARBA" id="ARBA00023604"/>
    </source>
</evidence>
<comment type="similarity">
    <text evidence="1">Belongs to the asaB hydroxylase/desaturase family.</text>
</comment>
<accession>A0A9P9IZH0</accession>
<dbReference type="AlphaFoldDB" id="A0A9P9IZH0"/>
<dbReference type="EMBL" id="JAGMUV010000010">
    <property type="protein sequence ID" value="KAH7141624.1"/>
    <property type="molecule type" value="Genomic_DNA"/>
</dbReference>
<sequence>METTIHDITGEEEKYTLDNNGFQLCHHSTKLEHFDDDDRIKEVYYAEVIQSVQQITGATRVVIFDHTIRRPNPTAVDPDDERRPVKRAHIDQSEWAAINQVNRHLGQDSPRLLQSRFQIINFWRPIKTIYKDPLAVCDATSCLDEDILPIRLHHSDWVGEPCTILPNKKHQWYYKYEQTPDMVLLMKVYDSKKDGRAWRTPHCAFTDREMDDKEPRQSIEVRALVFHEDDIEP</sequence>
<evidence type="ECO:0000313" key="3">
    <source>
        <dbReference type="Proteomes" id="UP000738349"/>
    </source>
</evidence>